<dbReference type="SUPFAM" id="SSF48452">
    <property type="entry name" value="TPR-like"/>
    <property type="match status" value="1"/>
</dbReference>
<dbReference type="Gene3D" id="3.40.50.300">
    <property type="entry name" value="P-loop containing nucleotide triphosphate hydrolases"/>
    <property type="match status" value="1"/>
</dbReference>
<organism evidence="2 3">
    <name type="scientific">Lentzea sokolovensis</name>
    <dbReference type="NCBI Taxonomy" id="3095429"/>
    <lineage>
        <taxon>Bacteria</taxon>
        <taxon>Bacillati</taxon>
        <taxon>Actinomycetota</taxon>
        <taxon>Actinomycetes</taxon>
        <taxon>Pseudonocardiales</taxon>
        <taxon>Pseudonocardiaceae</taxon>
        <taxon>Lentzea</taxon>
    </lineage>
</organism>
<reference evidence="2 3" key="1">
    <citation type="submission" date="2023-11" db="EMBL/GenBank/DDBJ databases">
        <title>Lentzea sokolovensis, sp. nov., Lentzea kristufkii, sp. nov., and Lentzea miocenensis, sp. nov., rare actinobacteria from Sokolov Coal Basin, Miocene lacustrine sediment, Czech Republic.</title>
        <authorList>
            <person name="Lara A."/>
            <person name="Kotroba L."/>
            <person name="Nouioui I."/>
            <person name="Neumann-Schaal M."/>
            <person name="Mast Y."/>
            <person name="Chronakova A."/>
        </authorList>
    </citation>
    <scope>NUCLEOTIDE SEQUENCE [LARGE SCALE GENOMIC DNA]</scope>
    <source>
        <strain evidence="2 3">BCCO 10_0061</strain>
    </source>
</reference>
<dbReference type="CDD" id="cd00093">
    <property type="entry name" value="HTH_XRE"/>
    <property type="match status" value="1"/>
</dbReference>
<dbReference type="Gene3D" id="1.10.260.40">
    <property type="entry name" value="lambda repressor-like DNA-binding domains"/>
    <property type="match status" value="1"/>
</dbReference>
<dbReference type="Pfam" id="PF13424">
    <property type="entry name" value="TPR_12"/>
    <property type="match status" value="1"/>
</dbReference>
<dbReference type="SMART" id="SM00028">
    <property type="entry name" value="TPR"/>
    <property type="match status" value="3"/>
</dbReference>
<dbReference type="Pfam" id="PF13560">
    <property type="entry name" value="HTH_31"/>
    <property type="match status" value="1"/>
</dbReference>
<dbReference type="SMART" id="SM00382">
    <property type="entry name" value="AAA"/>
    <property type="match status" value="1"/>
</dbReference>
<dbReference type="PANTHER" id="PTHR47691:SF3">
    <property type="entry name" value="HTH-TYPE TRANSCRIPTIONAL REGULATOR RV0890C-RELATED"/>
    <property type="match status" value="1"/>
</dbReference>
<dbReference type="InterPro" id="IPR003593">
    <property type="entry name" value="AAA+_ATPase"/>
</dbReference>
<dbReference type="InterPro" id="IPR001387">
    <property type="entry name" value="Cro/C1-type_HTH"/>
</dbReference>
<dbReference type="InterPro" id="IPR010982">
    <property type="entry name" value="Lambda_DNA-bd_dom_sf"/>
</dbReference>
<dbReference type="Gene3D" id="1.25.40.10">
    <property type="entry name" value="Tetratricopeptide repeat domain"/>
    <property type="match status" value="1"/>
</dbReference>
<dbReference type="PANTHER" id="PTHR47691">
    <property type="entry name" value="REGULATOR-RELATED"/>
    <property type="match status" value="1"/>
</dbReference>
<feature type="domain" description="HTH cro/C1-type" evidence="1">
    <location>
        <begin position="8"/>
        <end position="62"/>
    </location>
</feature>
<dbReference type="PROSITE" id="PS50943">
    <property type="entry name" value="HTH_CROC1"/>
    <property type="match status" value="1"/>
</dbReference>
<keyword evidence="3" id="KW-1185">Reference proteome</keyword>
<dbReference type="RefSeq" id="WP_319980728.1">
    <property type="nucleotide sequence ID" value="NZ_JAXAVU010000016.1"/>
</dbReference>
<dbReference type="InterPro" id="IPR011990">
    <property type="entry name" value="TPR-like_helical_dom_sf"/>
</dbReference>
<gene>
    <name evidence="2" type="ORF">SK854_42030</name>
</gene>
<evidence type="ECO:0000313" key="3">
    <source>
        <dbReference type="Proteomes" id="UP001285352"/>
    </source>
</evidence>
<evidence type="ECO:0000259" key="1">
    <source>
        <dbReference type="PROSITE" id="PS50943"/>
    </source>
</evidence>
<name>A0ABU4VBB0_9PSEU</name>
<accession>A0ABU4VBB0</accession>
<comment type="caution">
    <text evidence="2">The sequence shown here is derived from an EMBL/GenBank/DDBJ whole genome shotgun (WGS) entry which is preliminary data.</text>
</comment>
<dbReference type="SUPFAM" id="SSF47413">
    <property type="entry name" value="lambda repressor-like DNA-binding domains"/>
    <property type="match status" value="1"/>
</dbReference>
<dbReference type="EMBL" id="JAXAVU010000016">
    <property type="protein sequence ID" value="MDX8148755.1"/>
    <property type="molecule type" value="Genomic_DNA"/>
</dbReference>
<dbReference type="InterPro" id="IPR019734">
    <property type="entry name" value="TPR_rpt"/>
</dbReference>
<dbReference type="Proteomes" id="UP001285352">
    <property type="component" value="Unassembled WGS sequence"/>
</dbReference>
<dbReference type="InterPro" id="IPR027417">
    <property type="entry name" value="P-loop_NTPase"/>
</dbReference>
<proteinExistence type="predicted"/>
<dbReference type="SUPFAM" id="SSF52540">
    <property type="entry name" value="P-loop containing nucleoside triphosphate hydrolases"/>
    <property type="match status" value="1"/>
</dbReference>
<sequence>MSAFAELLRRHRAAAGLSQVELARLSGISDRALRDLEQGRRVPRAQSARLMATALKLIGDDLTAFLSAARPSAPSAPSAPAGTDGLVGRNDELRSLLDLVLRTRHRLVSITGPAGAGKSRLAAELAALLHGRTDLVVCTLDLSAVSDVALVGDLVADALGCGPSRLAPPDRVAAHLRDRRVVLVVDRFEQLVDAAAELAALPRRCPGLTVVVTSQRPLRVRDEHVLALSGLSGEAAAALFVRRAGLEFADDAVHAICQKVEHLPLAIELAAGWVRLMSPADLATRLTHRLRYLTDGPRDLPARHRSLRAAIEATLDMVTAEARTTFRFLGGFHGGVRLEDLETLLGQPLPELTELVDINLVRLTPDGDTSRYTLPDTVAELAAEQLDSPDARARIASHYLDRLRAGSTFGAFDAANIRAAVRWAAAEDPARLDAAAAMALTRFYEATGRLGEGAELLSAVGTGGIPPLLIRSGQLAALRGDLDAASESAERALAVAADNDHSTRTAGLSLLGMVAVERGNPGAALAHLRRALAVARLSGDDATLGRVLNNLSSALAEIGRPQQAIRQLEAALAAKRRAGAGPFELGRTLFNLALLTLDLGALETTVSRAAEAVRLLTEGGHTLLAALAETTAALALLDHDPTAAAACVRRADRLLADTVGENGSDRVEATVHLRASVVRHALRDATAWRELAEAMRISLSHTTRDRDSVAEALTLHARYLCTRDPASAAVLLGSADRLRRKKITPFVAAARDHALAVLGDRWTERRALDDTALVAFADELAAHSPR</sequence>
<dbReference type="SMART" id="SM00530">
    <property type="entry name" value="HTH_XRE"/>
    <property type="match status" value="1"/>
</dbReference>
<reference evidence="2 3" key="2">
    <citation type="submission" date="2023-11" db="EMBL/GenBank/DDBJ databases">
        <authorList>
            <person name="Lara A.C."/>
            <person name="Chronakova A."/>
        </authorList>
    </citation>
    <scope>NUCLEOTIDE SEQUENCE [LARGE SCALE GENOMIC DNA]</scope>
    <source>
        <strain evidence="2 3">BCCO 10_0061</strain>
    </source>
</reference>
<protein>
    <submittedName>
        <fullName evidence="2">Tetratricopeptide repeat protein</fullName>
    </submittedName>
</protein>
<evidence type="ECO:0000313" key="2">
    <source>
        <dbReference type="EMBL" id="MDX8148755.1"/>
    </source>
</evidence>